<dbReference type="AlphaFoldDB" id="A0A9P6NH85"/>
<dbReference type="EMBL" id="MU167316">
    <property type="protein sequence ID" value="KAG0143551.1"/>
    <property type="molecule type" value="Genomic_DNA"/>
</dbReference>
<proteinExistence type="predicted"/>
<organism evidence="1 2">
    <name type="scientific">Cronartium quercuum f. sp. fusiforme G11</name>
    <dbReference type="NCBI Taxonomy" id="708437"/>
    <lineage>
        <taxon>Eukaryota</taxon>
        <taxon>Fungi</taxon>
        <taxon>Dikarya</taxon>
        <taxon>Basidiomycota</taxon>
        <taxon>Pucciniomycotina</taxon>
        <taxon>Pucciniomycetes</taxon>
        <taxon>Pucciniales</taxon>
        <taxon>Coleosporiaceae</taxon>
        <taxon>Cronartium</taxon>
    </lineage>
</organism>
<comment type="caution">
    <text evidence="1">The sequence shown here is derived from an EMBL/GenBank/DDBJ whole genome shotgun (WGS) entry which is preliminary data.</text>
</comment>
<name>A0A9P6NH85_9BASI</name>
<accession>A0A9P6NH85</accession>
<gene>
    <name evidence="1" type="ORF">CROQUDRAFT_96142</name>
</gene>
<sequence length="127" mass="14223">MPSSILNKFTMAEAISLSQGHIPREPLVTMKFRTRCGITLMLMIPKPGNPDYTIAGSYRPIAFLNTTKTILEKIMASFMSSQAERHSRWRAGKLITAIFSDDTLLSPWDTTRPSSTPVLESDYVTLL</sequence>
<dbReference type="Proteomes" id="UP000886653">
    <property type="component" value="Unassembled WGS sequence"/>
</dbReference>
<evidence type="ECO:0000313" key="1">
    <source>
        <dbReference type="EMBL" id="KAG0143551.1"/>
    </source>
</evidence>
<keyword evidence="2" id="KW-1185">Reference proteome</keyword>
<protein>
    <submittedName>
        <fullName evidence="1">Uncharacterized protein</fullName>
    </submittedName>
</protein>
<evidence type="ECO:0000313" key="2">
    <source>
        <dbReference type="Proteomes" id="UP000886653"/>
    </source>
</evidence>
<dbReference type="OrthoDB" id="412006at2759"/>
<reference evidence="1" key="1">
    <citation type="submission" date="2013-11" db="EMBL/GenBank/DDBJ databases">
        <title>Genome sequence of the fusiform rust pathogen reveals effectors for host alternation and coevolution with pine.</title>
        <authorList>
            <consortium name="DOE Joint Genome Institute"/>
            <person name="Smith K."/>
            <person name="Pendleton A."/>
            <person name="Kubisiak T."/>
            <person name="Anderson C."/>
            <person name="Salamov A."/>
            <person name="Aerts A."/>
            <person name="Riley R."/>
            <person name="Clum A."/>
            <person name="Lindquist E."/>
            <person name="Ence D."/>
            <person name="Campbell M."/>
            <person name="Kronenberg Z."/>
            <person name="Feau N."/>
            <person name="Dhillon B."/>
            <person name="Hamelin R."/>
            <person name="Burleigh J."/>
            <person name="Smith J."/>
            <person name="Yandell M."/>
            <person name="Nelson C."/>
            <person name="Grigoriev I."/>
            <person name="Davis J."/>
        </authorList>
    </citation>
    <scope>NUCLEOTIDE SEQUENCE</scope>
    <source>
        <strain evidence="1">G11</strain>
    </source>
</reference>